<dbReference type="PATRIC" id="fig|146537.3.peg.800"/>
<organism evidence="2 3">
    <name type="scientific">Streptomyces azureus</name>
    <dbReference type="NCBI Taxonomy" id="146537"/>
    <lineage>
        <taxon>Bacteria</taxon>
        <taxon>Bacillati</taxon>
        <taxon>Actinomycetota</taxon>
        <taxon>Actinomycetes</taxon>
        <taxon>Kitasatosporales</taxon>
        <taxon>Streptomycetaceae</taxon>
        <taxon>Streptomyces</taxon>
    </lineage>
</organism>
<sequence>MMERVYGLAGMALFVFVIAVWQLGPDWGQMLHDATHPSLPFGEGLLTYFFYALVMLGA</sequence>
<evidence type="ECO:0000256" key="1">
    <source>
        <dbReference type="SAM" id="Phobius"/>
    </source>
</evidence>
<gene>
    <name evidence="2" type="ORF">SAZU_0756</name>
</gene>
<evidence type="ECO:0000313" key="3">
    <source>
        <dbReference type="Proteomes" id="UP000053859"/>
    </source>
</evidence>
<keyword evidence="1" id="KW-0472">Membrane</keyword>
<keyword evidence="3" id="KW-1185">Reference proteome</keyword>
<name>A0A0K8PF50_STRAJ</name>
<accession>A0A0K8PF50</accession>
<keyword evidence="1" id="KW-0812">Transmembrane</keyword>
<reference evidence="2" key="1">
    <citation type="journal article" date="2015" name="Genome Announc.">
        <title>Draft Genome Sequence of Thiostrepton-Producing Streptomyces azureus ATCC 14921.</title>
        <authorList>
            <person name="Sakihara K."/>
            <person name="Maeda J."/>
            <person name="Tashiro K."/>
            <person name="Fujino Y."/>
            <person name="Kuhara S."/>
            <person name="Ohshima T."/>
            <person name="Ogata S."/>
            <person name="Doi K."/>
        </authorList>
    </citation>
    <scope>NUCLEOTIDE SEQUENCE [LARGE SCALE GENOMIC DNA]</scope>
    <source>
        <strain evidence="2">ATCC14921</strain>
    </source>
</reference>
<protein>
    <submittedName>
        <fullName evidence="2">Uncharacterized protein</fullName>
    </submittedName>
</protein>
<evidence type="ECO:0000313" key="2">
    <source>
        <dbReference type="EMBL" id="GAP46024.1"/>
    </source>
</evidence>
<dbReference type="EMBL" id="DF968200">
    <property type="protein sequence ID" value="GAP46024.1"/>
    <property type="molecule type" value="Genomic_DNA"/>
</dbReference>
<dbReference type="AlphaFoldDB" id="A0A0K8PF50"/>
<dbReference type="Proteomes" id="UP000053859">
    <property type="component" value="Unassembled WGS sequence"/>
</dbReference>
<feature type="transmembrane region" description="Helical" evidence="1">
    <location>
        <begin position="39"/>
        <end position="57"/>
    </location>
</feature>
<proteinExistence type="predicted"/>
<keyword evidence="1" id="KW-1133">Transmembrane helix</keyword>
<feature type="transmembrane region" description="Helical" evidence="1">
    <location>
        <begin position="5"/>
        <end position="24"/>
    </location>
</feature>